<keyword evidence="11" id="KW-1185">Reference proteome</keyword>
<dbReference type="Pfam" id="PF02782">
    <property type="entry name" value="FGGY_C"/>
    <property type="match status" value="1"/>
</dbReference>
<dbReference type="InterPro" id="IPR000577">
    <property type="entry name" value="Carb_kinase_FGGY"/>
</dbReference>
<dbReference type="InterPro" id="IPR018483">
    <property type="entry name" value="Carb_kinase_FGGY_CS"/>
</dbReference>
<proteinExistence type="inferred from homology"/>
<accession>A0ABV6AC59</accession>
<dbReference type="Pfam" id="PF00370">
    <property type="entry name" value="FGGY_N"/>
    <property type="match status" value="1"/>
</dbReference>
<keyword evidence="3" id="KW-0547">Nucleotide-binding</keyword>
<evidence type="ECO:0000256" key="1">
    <source>
        <dbReference type="ARBA" id="ARBA00009156"/>
    </source>
</evidence>
<evidence type="ECO:0000256" key="5">
    <source>
        <dbReference type="ARBA" id="ARBA00022840"/>
    </source>
</evidence>
<dbReference type="PANTHER" id="PTHR10196">
    <property type="entry name" value="SUGAR KINASE"/>
    <property type="match status" value="1"/>
</dbReference>
<dbReference type="EMBL" id="JBHMAA010000007">
    <property type="protein sequence ID" value="MFB9948206.1"/>
    <property type="molecule type" value="Genomic_DNA"/>
</dbReference>
<dbReference type="CDD" id="cd07769">
    <property type="entry name" value="ASKHA_NBD_FGGY_GK"/>
    <property type="match status" value="1"/>
</dbReference>
<sequence>MSGGHVIAVDQGTTNTKAILVNAAGEVVAKASAPLRTSYPRPGWAEQSAEDIWSSVQDAIADIVRSGTFDIAGLAIANQRETLVVWDAKTGSPIAPAILWQCRRTARACEAMIAEGADPVVVEATGLSINALFPASKLAWVMENVPEARTLVAAGRLKAGTVDSWLLYKLTGGRQFATDHSNASRTQLFNTGRLRWDEDLCDLFGVPSSVLPEVRPSDSRFGVVAEGATALEGGVPILAMMGDSHAALYGHGVHAPGLVKATYGTGSSLMTLTPERVLSRNGLSSTIAWSERGGIAYALEGNITVSGQAAAFAAEMLGLADAKALSALAQTVPDAAGVTFLPALAGLGAPHWNDNVSGTISGMTLATTRAHVARATLDAIALQVSDVFLAMEKDIDTRLHGLLADGGASGNDFLMQLQADILDRPVMRSGEAEVGAIGVAAMAMQGLGGSSSVSEGQRSVFEPRKEAARWRSDAIRDWRSLLARLTSDTAHPTR</sequence>
<evidence type="ECO:0000256" key="2">
    <source>
        <dbReference type="ARBA" id="ARBA00022679"/>
    </source>
</evidence>
<dbReference type="PIRSF" id="PIRSF000538">
    <property type="entry name" value="GlpK"/>
    <property type="match status" value="1"/>
</dbReference>
<dbReference type="GO" id="GO:0004370">
    <property type="term" value="F:glycerol kinase activity"/>
    <property type="evidence" value="ECO:0007669"/>
    <property type="project" value="UniProtKB-EC"/>
</dbReference>
<evidence type="ECO:0000259" key="8">
    <source>
        <dbReference type="Pfam" id="PF00370"/>
    </source>
</evidence>
<feature type="domain" description="Carbohydrate kinase FGGY N-terminal" evidence="8">
    <location>
        <begin position="6"/>
        <end position="250"/>
    </location>
</feature>
<reference evidence="10 11" key="1">
    <citation type="submission" date="2024-09" db="EMBL/GenBank/DDBJ databases">
        <authorList>
            <person name="Sun Q."/>
            <person name="Mori K."/>
        </authorList>
    </citation>
    <scope>NUCLEOTIDE SEQUENCE [LARGE SCALE GENOMIC DNA]</scope>
    <source>
        <strain evidence="10 11">TBRC 4938</strain>
    </source>
</reference>
<evidence type="ECO:0000313" key="11">
    <source>
        <dbReference type="Proteomes" id="UP001589692"/>
    </source>
</evidence>
<dbReference type="SUPFAM" id="SSF53067">
    <property type="entry name" value="Actin-like ATPase domain"/>
    <property type="match status" value="2"/>
</dbReference>
<keyword evidence="2 7" id="KW-0808">Transferase</keyword>
<evidence type="ECO:0000256" key="3">
    <source>
        <dbReference type="ARBA" id="ARBA00022741"/>
    </source>
</evidence>
<dbReference type="PROSITE" id="PS00445">
    <property type="entry name" value="FGGY_KINASES_2"/>
    <property type="match status" value="1"/>
</dbReference>
<evidence type="ECO:0000256" key="4">
    <source>
        <dbReference type="ARBA" id="ARBA00022777"/>
    </source>
</evidence>
<comment type="caution">
    <text evidence="10">The sequence shown here is derived from an EMBL/GenBank/DDBJ whole genome shotgun (WGS) entry which is preliminary data.</text>
</comment>
<dbReference type="RefSeq" id="WP_377257212.1">
    <property type="nucleotide sequence ID" value="NZ_JBHMAA010000007.1"/>
</dbReference>
<dbReference type="InterPro" id="IPR018484">
    <property type="entry name" value="FGGY_N"/>
</dbReference>
<keyword evidence="5" id="KW-0067">ATP-binding</keyword>
<evidence type="ECO:0000256" key="7">
    <source>
        <dbReference type="RuleBase" id="RU003733"/>
    </source>
</evidence>
<dbReference type="PANTHER" id="PTHR10196:SF69">
    <property type="entry name" value="GLYCEROL KINASE"/>
    <property type="match status" value="1"/>
</dbReference>
<dbReference type="InterPro" id="IPR043129">
    <property type="entry name" value="ATPase_NBD"/>
</dbReference>
<feature type="domain" description="Carbohydrate kinase FGGY C-terminal" evidence="9">
    <location>
        <begin position="260"/>
        <end position="444"/>
    </location>
</feature>
<keyword evidence="4 7" id="KW-0418">Kinase</keyword>
<evidence type="ECO:0000256" key="6">
    <source>
        <dbReference type="ARBA" id="ARBA00043149"/>
    </source>
</evidence>
<protein>
    <recommendedName>
        <fullName evidence="6">ATP:glycerol 3-phosphotransferase</fullName>
    </recommendedName>
</protein>
<comment type="similarity">
    <text evidence="1 7">Belongs to the FGGY kinase family.</text>
</comment>
<gene>
    <name evidence="10" type="ORF">ACFFP0_05065</name>
</gene>
<dbReference type="Gene3D" id="3.30.420.40">
    <property type="match status" value="2"/>
</dbReference>
<evidence type="ECO:0000313" key="10">
    <source>
        <dbReference type="EMBL" id="MFB9948206.1"/>
    </source>
</evidence>
<evidence type="ECO:0000259" key="9">
    <source>
        <dbReference type="Pfam" id="PF02782"/>
    </source>
</evidence>
<dbReference type="Proteomes" id="UP001589692">
    <property type="component" value="Unassembled WGS sequence"/>
</dbReference>
<dbReference type="InterPro" id="IPR018485">
    <property type="entry name" value="FGGY_C"/>
</dbReference>
<name>A0ABV6AC59_9HYPH</name>
<organism evidence="10 11">
    <name type="scientific">Rhizobium puerariae</name>
    <dbReference type="NCBI Taxonomy" id="1585791"/>
    <lineage>
        <taxon>Bacteria</taxon>
        <taxon>Pseudomonadati</taxon>
        <taxon>Pseudomonadota</taxon>
        <taxon>Alphaproteobacteria</taxon>
        <taxon>Hyphomicrobiales</taxon>
        <taxon>Rhizobiaceae</taxon>
        <taxon>Rhizobium/Agrobacterium group</taxon>
        <taxon>Rhizobium</taxon>
    </lineage>
</organism>